<dbReference type="Proteomes" id="UP001295423">
    <property type="component" value="Unassembled WGS sequence"/>
</dbReference>
<evidence type="ECO:0000313" key="3">
    <source>
        <dbReference type="Proteomes" id="UP001295423"/>
    </source>
</evidence>
<organism evidence="2 3">
    <name type="scientific">Cylindrotheca closterium</name>
    <dbReference type="NCBI Taxonomy" id="2856"/>
    <lineage>
        <taxon>Eukaryota</taxon>
        <taxon>Sar</taxon>
        <taxon>Stramenopiles</taxon>
        <taxon>Ochrophyta</taxon>
        <taxon>Bacillariophyta</taxon>
        <taxon>Bacillariophyceae</taxon>
        <taxon>Bacillariophycidae</taxon>
        <taxon>Bacillariales</taxon>
        <taxon>Bacillariaceae</taxon>
        <taxon>Cylindrotheca</taxon>
    </lineage>
</organism>
<feature type="region of interest" description="Disordered" evidence="1">
    <location>
        <begin position="903"/>
        <end position="1012"/>
    </location>
</feature>
<comment type="caution">
    <text evidence="2">The sequence shown here is derived from an EMBL/GenBank/DDBJ whole genome shotgun (WGS) entry which is preliminary data.</text>
</comment>
<feature type="compositionally biased region" description="Polar residues" evidence="1">
    <location>
        <begin position="556"/>
        <end position="578"/>
    </location>
</feature>
<feature type="compositionally biased region" description="Polar residues" evidence="1">
    <location>
        <begin position="41"/>
        <end position="66"/>
    </location>
</feature>
<feature type="compositionally biased region" description="Low complexity" evidence="1">
    <location>
        <begin position="353"/>
        <end position="368"/>
    </location>
</feature>
<feature type="compositionally biased region" description="Polar residues" evidence="1">
    <location>
        <begin position="217"/>
        <end position="232"/>
    </location>
</feature>
<feature type="region of interest" description="Disordered" evidence="1">
    <location>
        <begin position="1"/>
        <end position="420"/>
    </location>
</feature>
<dbReference type="EMBL" id="CAKOGP040000001">
    <property type="protein sequence ID" value="CAJ1917733.1"/>
    <property type="molecule type" value="Genomic_DNA"/>
</dbReference>
<proteinExistence type="predicted"/>
<dbReference type="AlphaFoldDB" id="A0AAD2CD07"/>
<evidence type="ECO:0000313" key="2">
    <source>
        <dbReference type="EMBL" id="CAJ1917733.1"/>
    </source>
</evidence>
<accession>A0AAD2CD07</accession>
<feature type="compositionally biased region" description="Polar residues" evidence="1">
    <location>
        <begin position="239"/>
        <end position="256"/>
    </location>
</feature>
<feature type="region of interest" description="Disordered" evidence="1">
    <location>
        <begin position="716"/>
        <end position="782"/>
    </location>
</feature>
<feature type="compositionally biased region" description="Polar residues" evidence="1">
    <location>
        <begin position="1"/>
        <end position="21"/>
    </location>
</feature>
<feature type="compositionally biased region" description="Polar residues" evidence="1">
    <location>
        <begin position="115"/>
        <end position="151"/>
    </location>
</feature>
<feature type="compositionally biased region" description="Polar residues" evidence="1">
    <location>
        <begin position="768"/>
        <end position="779"/>
    </location>
</feature>
<feature type="region of interest" description="Disordered" evidence="1">
    <location>
        <begin position="534"/>
        <end position="578"/>
    </location>
</feature>
<feature type="compositionally biased region" description="Polar residues" evidence="1">
    <location>
        <begin position="998"/>
        <end position="1012"/>
    </location>
</feature>
<feature type="compositionally biased region" description="Low complexity" evidence="1">
    <location>
        <begin position="934"/>
        <end position="955"/>
    </location>
</feature>
<feature type="compositionally biased region" description="Polar residues" evidence="1">
    <location>
        <begin position="380"/>
        <end position="392"/>
    </location>
</feature>
<feature type="compositionally biased region" description="Polar residues" evidence="1">
    <location>
        <begin position="81"/>
        <end position="96"/>
    </location>
</feature>
<feature type="compositionally biased region" description="Polar residues" evidence="1">
    <location>
        <begin position="163"/>
        <end position="175"/>
    </location>
</feature>
<sequence length="1279" mass="137203">MGKTSLPTSRDSIHSASSQETTGEDSCRQRSIDGSMAVESKPQTGVSRTETNQDIKTANTESSSVSAAADPARNHQHGKASESSLDSIVNEANQGHEQLLTPTVVVDMPSEKPRTNQTLSEQRSVTPSDFSNAGSATLTNSASPNPQTIVQQHLEKPPPAPKIQQNQNPPQSTVGQPEGLRPSPTAPAKSAPQHHGKPFSQQATQPDAQQPKERSGSRFTITPVTSAPQGPAQTPPIQHPQSRRPSLATSTASTQHSVQSAQQQYADASQSQSVPSTVTQTGQEQHQQQHQQQQQQHHQQHHQQQQHQQQQQYQQHQQPQQHHHQQHQQQQQQHHHQQHAQGNTIGSQHSNFSQLSQSQTSQDQQSQQEPVETLAPLPSTPASVPTRIQQPQAMKHRSISVPCAPQPYPGEVGRSQSGPDSQTTYYYQIPGVIPVQTIQKTSTRGGGQPQEQIIGTVGAIPLMKVQDGLRYVKKGRFKLFQQTAPAPAPAQAVVPGPPESVPAVVVTQPLVPPAPIVAATEEIVSPKLAQASSGAAPVATPSPAAQSQEPKAAGEQNATGANGNSTPLPETLDGSSVPTVTKKGRFLVSKVNNVRTMIPAQNVAVPGAPVEAVPPPQSLHLPTMMQPAVNQPQTQSVIAPVQHVAPPVVQTTMVQQVQQVQQTHFEAVPGSHQVQQVQQTHFEAVPGSAVPVGSNWTASPFFSLQSTAVITEPYAASPHPSQQQQNQQVQSHRMTPVPQGIPEANATTSQTHVTSNTQTSTPPQTPNMQLAASTSLTQESTRRSMQAKALPEIPKGTEKARMAPTVPKKKALARAGPHALDRGGKLSLGKLSYLLDQMKSEVTDADLLIRTLQTDLKLMRDKNKALEAKNRDLDKSLKEEKGLREKAEARNIELRKKMREANIMPGTNGQKPLDQTVDSSATSASAKTKADGVAITKAKAPKAAVAATGPKAPTASEAIASSNPKRDPTAAPPAAIAEKKCQPQPPVGENKVDRPATNGVSIPATQNPASSTISLGREQGKEQFKRAVANGWHARSNSLGNAGDAFLQQVTADFGNTSPAKPKGGAQHLSRMESVGAVNGAAPTPIPAAAKPVARGALKPPCVKAFDPLHQNQPATNITGDMVPVMIPTQVSLVNADSPVFQDPHDPAAYQQRTTGLQQQYEQNQFVQENNIVVPITFGMASTMDQANMENGMQHQDINQDLRNLQQQFMVLPQQQPIMVHQVPGGVQQVQNLIAGQMPQTFTSNGNTFPSYGQPMMQQQSEQQQPQLFYSIDSFDPLK</sequence>
<feature type="compositionally biased region" description="Polar residues" evidence="1">
    <location>
        <begin position="342"/>
        <end position="352"/>
    </location>
</feature>
<name>A0AAD2CD07_9STRA</name>
<protein>
    <submittedName>
        <fullName evidence="2">Uncharacterized protein</fullName>
    </submittedName>
</protein>
<feature type="compositionally biased region" description="Low complexity" evidence="1">
    <location>
        <begin position="257"/>
        <end position="320"/>
    </location>
</feature>
<gene>
    <name evidence="2" type="ORF">CYCCA115_LOCUS791</name>
</gene>
<evidence type="ECO:0000256" key="1">
    <source>
        <dbReference type="SAM" id="MobiDB-lite"/>
    </source>
</evidence>
<feature type="compositionally biased region" description="Polar residues" evidence="1">
    <location>
        <begin position="199"/>
        <end position="208"/>
    </location>
</feature>
<reference evidence="2" key="1">
    <citation type="submission" date="2023-08" db="EMBL/GenBank/DDBJ databases">
        <authorList>
            <person name="Audoor S."/>
            <person name="Bilcke G."/>
        </authorList>
    </citation>
    <scope>NUCLEOTIDE SEQUENCE</scope>
</reference>
<keyword evidence="3" id="KW-1185">Reference proteome</keyword>